<dbReference type="EMBL" id="CP060714">
    <property type="protein sequence ID" value="QNN56768.1"/>
    <property type="molecule type" value="Genomic_DNA"/>
</dbReference>
<dbReference type="RefSeq" id="WP_187597034.1">
    <property type="nucleotide sequence ID" value="NZ_CP060714.1"/>
</dbReference>
<evidence type="ECO:0000313" key="1">
    <source>
        <dbReference type="EMBL" id="QNN56768.1"/>
    </source>
</evidence>
<evidence type="ECO:0008006" key="3">
    <source>
        <dbReference type="Google" id="ProtNLM"/>
    </source>
</evidence>
<organism evidence="1 2">
    <name type="scientific">Diaphorobacter ruginosibacter</name>
    <dbReference type="NCBI Taxonomy" id="1715720"/>
    <lineage>
        <taxon>Bacteria</taxon>
        <taxon>Pseudomonadati</taxon>
        <taxon>Pseudomonadota</taxon>
        <taxon>Betaproteobacteria</taxon>
        <taxon>Burkholderiales</taxon>
        <taxon>Comamonadaceae</taxon>
        <taxon>Diaphorobacter</taxon>
    </lineage>
</organism>
<name>A0A7G9RME3_9BURK</name>
<dbReference type="AlphaFoldDB" id="A0A7G9RME3"/>
<dbReference type="KEGG" id="drg:H9K76_20015"/>
<evidence type="ECO:0000313" key="2">
    <source>
        <dbReference type="Proteomes" id="UP000515811"/>
    </source>
</evidence>
<accession>A0A7G9RME3</accession>
<gene>
    <name evidence="1" type="ORF">H9K76_20015</name>
</gene>
<proteinExistence type="predicted"/>
<keyword evidence="2" id="KW-1185">Reference proteome</keyword>
<reference evidence="1 2" key="1">
    <citation type="submission" date="2020-08" db="EMBL/GenBank/DDBJ databases">
        <title>Genome sequence of Diaphorobacter ruginosibacter DSM 27467T.</title>
        <authorList>
            <person name="Hyun D.-W."/>
            <person name="Bae J.-W."/>
        </authorList>
    </citation>
    <scope>NUCLEOTIDE SEQUENCE [LARGE SCALE GENOMIC DNA]</scope>
    <source>
        <strain evidence="1 2">DSM 27467</strain>
    </source>
</reference>
<protein>
    <recommendedName>
        <fullName evidence="3">DUF695 domain-containing protein</fullName>
    </recommendedName>
</protein>
<sequence>MSEDIQHADDSEQAEPLGQHQIDAFWRDFSEQVGALEQLEPRDFVERANALLQPHAPDLALELEGNPREQGARLVVTAHGNIAQFENVQAMVRGAPRLDAYDVRGFRSRSLGRDFAMRMNDFELSCSDVLVAHYDAGGIVGLELSFERIIPHDMIDHARHMAFIMLDHVLGEWDFSVRVGPVEFVEAFSDNVDGAEPLSVFPPIFDAFQRDVLGRTYEYPREADDRWISLEVRARDGGDDQPPDLLSFHDSANALATRADLSHLLMWTFPFESQEELDAVRDAQDAMESELERMQRGILAFSRVENMSTRTAVFYVDDVAHASQLALRLGQENAPELRAELKVVYDPSWREFLALYGAIHAQDAASEDE</sequence>
<dbReference type="Proteomes" id="UP000515811">
    <property type="component" value="Chromosome"/>
</dbReference>